<dbReference type="OrthoDB" id="9764154at2"/>
<dbReference type="HOGENOM" id="CLU_1377255_0_0_11"/>
<accession>A0A023X302</accession>
<dbReference type="InterPro" id="IPR013655">
    <property type="entry name" value="PAS_fold_3"/>
</dbReference>
<keyword evidence="4" id="KW-1185">Reference proteome</keyword>
<feature type="domain" description="PAS" evidence="2">
    <location>
        <begin position="78"/>
        <end position="149"/>
    </location>
</feature>
<proteinExistence type="predicted"/>
<sequence length="198" mass="22000">MRLASRSRRSTRCSVRVRSYPADGAGSEGIGNCGYRETRHICFRRDGGAGPRRGISPSTASESAGEEEERMDEAKKRTEVDYKKLVEYGGHVVKICTPDGTLLYANPAFERVYGYSVEESVGKMNVIDYLHPDDVEGVARETERALREAGPDGIARSWAVYRFRCADGEYKKMWAVGTYLVNEPGIEGVIINTTEFVA</sequence>
<evidence type="ECO:0000259" key="2">
    <source>
        <dbReference type="PROSITE" id="PS50112"/>
    </source>
</evidence>
<dbReference type="STRING" id="42256.RradSPS_1166"/>
<dbReference type="SUPFAM" id="SSF55785">
    <property type="entry name" value="PYP-like sensor domain (PAS domain)"/>
    <property type="match status" value="1"/>
</dbReference>
<dbReference type="EMBL" id="CP007514">
    <property type="protein sequence ID" value="AHY46449.1"/>
    <property type="molecule type" value="Genomic_DNA"/>
</dbReference>
<feature type="region of interest" description="Disordered" evidence="1">
    <location>
        <begin position="46"/>
        <end position="76"/>
    </location>
</feature>
<evidence type="ECO:0000313" key="4">
    <source>
        <dbReference type="Proteomes" id="UP000025229"/>
    </source>
</evidence>
<gene>
    <name evidence="3" type="ORF">RradSPS_1166</name>
</gene>
<name>A0A023X302_RUBRA</name>
<dbReference type="InterPro" id="IPR000014">
    <property type="entry name" value="PAS"/>
</dbReference>
<dbReference type="NCBIfam" id="TIGR00229">
    <property type="entry name" value="sensory_box"/>
    <property type="match status" value="1"/>
</dbReference>
<dbReference type="SMART" id="SM00091">
    <property type="entry name" value="PAS"/>
    <property type="match status" value="1"/>
</dbReference>
<dbReference type="InterPro" id="IPR035965">
    <property type="entry name" value="PAS-like_dom_sf"/>
</dbReference>
<dbReference type="eggNOG" id="COG2202">
    <property type="taxonomic scope" value="Bacteria"/>
</dbReference>
<dbReference type="Pfam" id="PF08447">
    <property type="entry name" value="PAS_3"/>
    <property type="match status" value="1"/>
</dbReference>
<organism evidence="3 4">
    <name type="scientific">Rubrobacter radiotolerans</name>
    <name type="common">Arthrobacter radiotolerans</name>
    <dbReference type="NCBI Taxonomy" id="42256"/>
    <lineage>
        <taxon>Bacteria</taxon>
        <taxon>Bacillati</taxon>
        <taxon>Actinomycetota</taxon>
        <taxon>Rubrobacteria</taxon>
        <taxon>Rubrobacterales</taxon>
        <taxon>Rubrobacteraceae</taxon>
        <taxon>Rubrobacter</taxon>
    </lineage>
</organism>
<evidence type="ECO:0000313" key="3">
    <source>
        <dbReference type="EMBL" id="AHY46449.1"/>
    </source>
</evidence>
<dbReference type="PROSITE" id="PS50112">
    <property type="entry name" value="PAS"/>
    <property type="match status" value="1"/>
</dbReference>
<reference evidence="3 4" key="1">
    <citation type="submission" date="2014-03" db="EMBL/GenBank/DDBJ databases">
        <title>Complete genome sequence of the Radio-Resistant Rubrobacter radiotolerans RSPS-4.</title>
        <authorList>
            <person name="Egas C.C."/>
            <person name="Barroso C.C."/>
            <person name="Froufe H.J.C."/>
            <person name="Pacheco J.J."/>
            <person name="Albuquerque L.L."/>
            <person name="da Costa M.M.S."/>
        </authorList>
    </citation>
    <scope>NUCLEOTIDE SEQUENCE [LARGE SCALE GENOMIC DNA]</scope>
    <source>
        <strain evidence="3 4">RSPS-4</strain>
    </source>
</reference>
<dbReference type="CDD" id="cd00130">
    <property type="entry name" value="PAS"/>
    <property type="match status" value="1"/>
</dbReference>
<protein>
    <submittedName>
        <fullName evidence="3">PAS domain S-box protein</fullName>
    </submittedName>
</protein>
<dbReference type="Proteomes" id="UP000025229">
    <property type="component" value="Chromosome"/>
</dbReference>
<dbReference type="Gene3D" id="3.30.450.20">
    <property type="entry name" value="PAS domain"/>
    <property type="match status" value="1"/>
</dbReference>
<dbReference type="KEGG" id="rrd:RradSPS_1166"/>
<evidence type="ECO:0000256" key="1">
    <source>
        <dbReference type="SAM" id="MobiDB-lite"/>
    </source>
</evidence>
<dbReference type="AlphaFoldDB" id="A0A023X302"/>